<evidence type="ECO:0000313" key="16">
    <source>
        <dbReference type="Proteomes" id="UP001597463"/>
    </source>
</evidence>
<dbReference type="PROSITE" id="PS50975">
    <property type="entry name" value="ATP_GRASP"/>
    <property type="match status" value="1"/>
</dbReference>
<evidence type="ECO:0000256" key="3">
    <source>
        <dbReference type="ARBA" id="ARBA00011738"/>
    </source>
</evidence>
<comment type="subunit">
    <text evidence="3">Homodimer.</text>
</comment>
<dbReference type="InterPro" id="IPR011810">
    <property type="entry name" value="Cya_phycin_syn"/>
</dbReference>
<dbReference type="InterPro" id="IPR036565">
    <property type="entry name" value="Mur-like_cat_sf"/>
</dbReference>
<dbReference type="SUPFAM" id="SSF53623">
    <property type="entry name" value="MurD-like peptide ligases, catalytic domain"/>
    <property type="match status" value="1"/>
</dbReference>
<evidence type="ECO:0000256" key="9">
    <source>
        <dbReference type="ARBA" id="ARBA00022840"/>
    </source>
</evidence>
<dbReference type="EC" id="6.3.2.29" evidence="5"/>
<organism evidence="15 16">
    <name type="scientific">Comamonas terrae</name>
    <dbReference type="NCBI Taxonomy" id="673548"/>
    <lineage>
        <taxon>Bacteria</taxon>
        <taxon>Pseudomonadati</taxon>
        <taxon>Pseudomonadota</taxon>
        <taxon>Betaproteobacteria</taxon>
        <taxon>Burkholderiales</taxon>
        <taxon>Comamonadaceae</taxon>
        <taxon>Comamonas</taxon>
    </lineage>
</organism>
<dbReference type="InterPro" id="IPR004101">
    <property type="entry name" value="Mur_ligase_C"/>
</dbReference>
<keyword evidence="7 15" id="KW-0436">Ligase</keyword>
<protein>
    <recommendedName>
        <fullName evidence="6">Cyanophycin synthetase</fullName>
        <ecNumber evidence="5">6.3.2.29</ecNumber>
        <ecNumber evidence="4">6.3.2.30</ecNumber>
    </recommendedName>
    <alternativeName>
        <fullName evidence="10">Cyanophycin synthase</fullName>
    </alternativeName>
</protein>
<dbReference type="NCBIfam" id="NF010623">
    <property type="entry name" value="PRK14016.1"/>
    <property type="match status" value="1"/>
</dbReference>
<comment type="similarity">
    <text evidence="2">In the C-terminal section; belongs to the MurCDEF family.</text>
</comment>
<evidence type="ECO:0000313" key="15">
    <source>
        <dbReference type="EMBL" id="MFD2752570.1"/>
    </source>
</evidence>
<keyword evidence="8 13" id="KW-0547">Nucleotide-binding</keyword>
<dbReference type="Pfam" id="PF08245">
    <property type="entry name" value="Mur_ligase_M"/>
    <property type="match status" value="1"/>
</dbReference>
<dbReference type="Gene3D" id="3.90.190.20">
    <property type="entry name" value="Mur ligase, C-terminal domain"/>
    <property type="match status" value="1"/>
</dbReference>
<evidence type="ECO:0000256" key="7">
    <source>
        <dbReference type="ARBA" id="ARBA00022598"/>
    </source>
</evidence>
<dbReference type="InterPro" id="IPR011761">
    <property type="entry name" value="ATP-grasp"/>
</dbReference>
<dbReference type="SUPFAM" id="SSF56059">
    <property type="entry name" value="Glutathione synthetase ATP-binding domain-like"/>
    <property type="match status" value="1"/>
</dbReference>
<dbReference type="RefSeq" id="WP_066479446.1">
    <property type="nucleotide sequence ID" value="NZ_BCNT01000010.1"/>
</dbReference>
<evidence type="ECO:0000256" key="13">
    <source>
        <dbReference type="PROSITE-ProRule" id="PRU00409"/>
    </source>
</evidence>
<dbReference type="InterPro" id="IPR036615">
    <property type="entry name" value="Mur_ligase_C_dom_sf"/>
</dbReference>
<dbReference type="SMART" id="SM01209">
    <property type="entry name" value="GARS_A"/>
    <property type="match status" value="1"/>
</dbReference>
<dbReference type="InterPro" id="IPR020561">
    <property type="entry name" value="PRibGlycinamid_synth_ATP-grasp"/>
</dbReference>
<dbReference type="PANTHER" id="PTHR23135">
    <property type="entry name" value="MUR LIGASE FAMILY MEMBER"/>
    <property type="match status" value="1"/>
</dbReference>
<dbReference type="Gene3D" id="3.30.470.20">
    <property type="entry name" value="ATP-grasp fold, B domain"/>
    <property type="match status" value="2"/>
</dbReference>
<gene>
    <name evidence="15" type="primary">cphA</name>
    <name evidence="15" type="ORF">ACFSW6_00600</name>
</gene>
<comment type="catalytic activity">
    <reaction evidence="12">
        <text>[L-4-(L-arginin-2-N-yl)aspartate](n) + L-aspartate + ATP = [L-4-(L-arginin-2-N-yl)aspartate](n)-L-aspartate + ADP + phosphate + H(+)</text>
        <dbReference type="Rhea" id="RHEA:13277"/>
        <dbReference type="Rhea" id="RHEA-COMP:13728"/>
        <dbReference type="Rhea" id="RHEA-COMP:13733"/>
        <dbReference type="ChEBI" id="CHEBI:15378"/>
        <dbReference type="ChEBI" id="CHEBI:29991"/>
        <dbReference type="ChEBI" id="CHEBI:30616"/>
        <dbReference type="ChEBI" id="CHEBI:43474"/>
        <dbReference type="ChEBI" id="CHEBI:137986"/>
        <dbReference type="ChEBI" id="CHEBI:137990"/>
        <dbReference type="ChEBI" id="CHEBI:456216"/>
        <dbReference type="EC" id="6.3.2.29"/>
    </reaction>
</comment>
<evidence type="ECO:0000256" key="11">
    <source>
        <dbReference type="ARBA" id="ARBA00048094"/>
    </source>
</evidence>
<keyword evidence="9 13" id="KW-0067">ATP-binding</keyword>
<evidence type="ECO:0000256" key="10">
    <source>
        <dbReference type="ARBA" id="ARBA00031353"/>
    </source>
</evidence>
<dbReference type="Pfam" id="PF01071">
    <property type="entry name" value="GARS_A"/>
    <property type="match status" value="1"/>
</dbReference>
<dbReference type="Gene3D" id="3.40.1190.10">
    <property type="entry name" value="Mur-like, catalytic domain"/>
    <property type="match status" value="1"/>
</dbReference>
<dbReference type="GO" id="GO:0071161">
    <property type="term" value="F:cyanophycin synthetase activity (L-arginine-adding)"/>
    <property type="evidence" value="ECO:0007669"/>
    <property type="project" value="UniProtKB-EC"/>
</dbReference>
<evidence type="ECO:0000256" key="8">
    <source>
        <dbReference type="ARBA" id="ARBA00022741"/>
    </source>
</evidence>
<dbReference type="EC" id="6.3.2.30" evidence="4"/>
<accession>A0ABW5UH88</accession>
<evidence type="ECO:0000256" key="5">
    <source>
        <dbReference type="ARBA" id="ARBA00013005"/>
    </source>
</evidence>
<keyword evidence="16" id="KW-1185">Reference proteome</keyword>
<dbReference type="NCBIfam" id="TIGR02068">
    <property type="entry name" value="cya_phycin_syn"/>
    <property type="match status" value="1"/>
</dbReference>
<evidence type="ECO:0000256" key="6">
    <source>
        <dbReference type="ARBA" id="ARBA00022036"/>
    </source>
</evidence>
<dbReference type="PANTHER" id="PTHR23135:SF18">
    <property type="entry name" value="CYANOPHYCIN SYNTHETASE"/>
    <property type="match status" value="1"/>
</dbReference>
<dbReference type="Pfam" id="PF18921">
    <property type="entry name" value="Cyanophycin_syn"/>
    <property type="match status" value="1"/>
</dbReference>
<dbReference type="SUPFAM" id="SSF53244">
    <property type="entry name" value="MurD-like peptide ligases, peptide-binding domain"/>
    <property type="match status" value="1"/>
</dbReference>
<dbReference type="InterPro" id="IPR044019">
    <property type="entry name" value="Cyanophycin_syn_N"/>
</dbReference>
<evidence type="ECO:0000256" key="12">
    <source>
        <dbReference type="ARBA" id="ARBA00048425"/>
    </source>
</evidence>
<comment type="catalytic activity">
    <reaction evidence="11">
        <text>[L-4-(L-arginin-2-N-yl)aspartate](n)-L-aspartate + L-arginine + ATP = [L-4-(L-arginin-2-N-yl)aspartate](n+1) + ADP + phosphate + H(+)</text>
        <dbReference type="Rhea" id="RHEA:23888"/>
        <dbReference type="Rhea" id="RHEA-COMP:13732"/>
        <dbReference type="Rhea" id="RHEA-COMP:13733"/>
        <dbReference type="ChEBI" id="CHEBI:15378"/>
        <dbReference type="ChEBI" id="CHEBI:30616"/>
        <dbReference type="ChEBI" id="CHEBI:32682"/>
        <dbReference type="ChEBI" id="CHEBI:43474"/>
        <dbReference type="ChEBI" id="CHEBI:137986"/>
        <dbReference type="ChEBI" id="CHEBI:137990"/>
        <dbReference type="ChEBI" id="CHEBI:456216"/>
        <dbReference type="EC" id="6.3.2.30"/>
    </reaction>
</comment>
<dbReference type="Proteomes" id="UP001597463">
    <property type="component" value="Unassembled WGS sequence"/>
</dbReference>
<dbReference type="InterPro" id="IPR013221">
    <property type="entry name" value="Mur_ligase_cen"/>
</dbReference>
<reference evidence="16" key="1">
    <citation type="journal article" date="2019" name="Int. J. Syst. Evol. Microbiol.">
        <title>The Global Catalogue of Microorganisms (GCM) 10K type strain sequencing project: providing services to taxonomists for standard genome sequencing and annotation.</title>
        <authorList>
            <consortium name="The Broad Institute Genomics Platform"/>
            <consortium name="The Broad Institute Genome Sequencing Center for Infectious Disease"/>
            <person name="Wu L."/>
            <person name="Ma J."/>
        </authorList>
    </citation>
    <scope>NUCLEOTIDE SEQUENCE [LARGE SCALE GENOMIC DNA]</scope>
    <source>
        <strain evidence="16">TISTR 1906</strain>
    </source>
</reference>
<evidence type="ECO:0000256" key="2">
    <source>
        <dbReference type="ARBA" id="ARBA00009060"/>
    </source>
</evidence>
<comment type="caution">
    <text evidence="15">The sequence shown here is derived from an EMBL/GenBank/DDBJ whole genome shotgun (WGS) entry which is preliminary data.</text>
</comment>
<proteinExistence type="inferred from homology"/>
<dbReference type="Pfam" id="PF02875">
    <property type="entry name" value="Mur_ligase_C"/>
    <property type="match status" value="1"/>
</dbReference>
<dbReference type="EMBL" id="JBHUMV010000001">
    <property type="protein sequence ID" value="MFD2752570.1"/>
    <property type="molecule type" value="Genomic_DNA"/>
</dbReference>
<sequence>MQITRIRALRGPNLWTRSTAIEAVVQCEESEQLYTAIAGFEDKLRARFPTIGTLQPHGADQKLSLAHVMAVAALSLQAQAGCPVTFSRTHETVEHGTFQVVVEYTEEAVGRLAMEQAEALIQAALNDTPFDSGKVIAQLRELDEDERIGPSTGAIVEAAVARGIPFRRLTSGSLVQLGWGSKARRIQAAELDSTSAVAESIAQDKDLTKRLLHAAGVPVPMGRPVTDVEDAWAVAQEVGLPVVVKPQDGNQGKGVVVNITTREGLEAAYKTASEFGDEIMVERFLPGHDFRLLVVGGQLVAAARREPPQVLGDGKHTIRELVDIVNQDPRRGSGHGTALTKIRLDDIAIARIASEGLTPDSVPAQGQRVVLRNNANLSTGGSATDVTDDVHPEIAARAIEAAQTIGLHICGVDVVCETMLRPLEEQNGGIVEVNAAPGLRMHLAPSFGRPRNVGVPMVDELFAPGNDGRIPLVAVTGTNGKTTTTRVIAHLFTSHGWRTAMTNTDGVYVNGRQIDSGDCSGPKSARNALAHPETDAAVLECARGGILREGLGFDRCQVAVVTNVGEGDHLGLNFITTKEDVGVLKRVIVQNVATDGYAVLNAADPLVAAMATACPGKVIFFAADRHHPVMATHRAQGNRVVYVDGDSVVAAEGSWRESIPLREIPLTRGGAITFQVENVMASIGAAWAVGLPWQTIRRGLAGFMNDSDNAPARFNVMDYRGATVIADYGHNPDAIRALSQAVEAMPAKRRSVVISGAGDRRDQDITEQTQILGKVFDDVILYQDACQRGREDGEVLALLRKGLEGAPRTSYSTEIHGEFIAIDHALARLQPGDLCLVLVDQVEEALEHLRKHVSGSVGTATA</sequence>
<comment type="function">
    <text evidence="1">Catalyzes the ATP-dependent polymerization of arginine and aspartate to multi-L-arginyl-poly-L-aspartic acid (cyanophycin; a water-insoluble reserve polymer).</text>
</comment>
<dbReference type="GO" id="GO:0071160">
    <property type="term" value="F:cyanophycin synthetase activity (L-aspartate-adding)"/>
    <property type="evidence" value="ECO:0007669"/>
    <property type="project" value="UniProtKB-EC"/>
</dbReference>
<evidence type="ECO:0000259" key="14">
    <source>
        <dbReference type="PROSITE" id="PS50975"/>
    </source>
</evidence>
<evidence type="ECO:0000256" key="4">
    <source>
        <dbReference type="ARBA" id="ARBA00012968"/>
    </source>
</evidence>
<feature type="domain" description="ATP-grasp" evidence="14">
    <location>
        <begin position="209"/>
        <end position="466"/>
    </location>
</feature>
<evidence type="ECO:0000256" key="1">
    <source>
        <dbReference type="ARBA" id="ARBA00003184"/>
    </source>
</evidence>
<name>A0ABW5UH88_9BURK</name>